<dbReference type="PROSITE" id="PS50030">
    <property type="entry name" value="UBA"/>
    <property type="match status" value="1"/>
</dbReference>
<dbReference type="InterPro" id="IPR009060">
    <property type="entry name" value="UBA-like_sf"/>
</dbReference>
<dbReference type="Pfam" id="PF00627">
    <property type="entry name" value="UBA"/>
    <property type="match status" value="1"/>
</dbReference>
<sequence>MDQLVLVFMGHILKDHDTLSQKDILDGHTIHLVIKSKRSSRSLVHSSQNLLSNEPCHRDRNTKEKSSGACMPAGMNHTLVEAALFVEPDSTQMHTQDPEVGDPEYIAQMLENPSIQWHLFTMDLMRQFIPEMQQLMLQNPEVSHIRDNSESLWQMLELTRNLALIQEIMQIQQPSQNLEHLLNPQSQLDLGLLLPTMAKSGEALPQGCPAPVQNPHLIKVTVKTPKDKEDFSVIDTCTIQQLKKEISQRFKAHPDQLVLIFAGKILKDPDSLAQCGVRDGLTVHLVIKMQRRTMGTDSPDASVPSPAPGLLPQPSSIFPTDGPSTFSLGVLTGLSGLGLTSGLVRQLVHDNPHMQQLIQHNPEIGHILNNPEIMRQTLEFLRNPAMMQEMMRSQDRALSNLESIPGGYNVLRTMYTDIMDPMLNAVQEQFGGNPFAATTTANATTNNSQPSRMENCDPLPNPWASTNGAQVAGGADTASPAGTNSQQLQPETHFRVQLEQLRAMGFLNPEANLQALIATGGDVDAAVEKLRQS</sequence>
<feature type="region of interest" description="Disordered" evidence="2">
    <location>
        <begin position="44"/>
        <end position="72"/>
    </location>
</feature>
<dbReference type="SMART" id="SM00213">
    <property type="entry name" value="UBQ"/>
    <property type="match status" value="1"/>
</dbReference>
<feature type="domain" description="UBA" evidence="3">
    <location>
        <begin position="487"/>
        <end position="533"/>
    </location>
</feature>
<dbReference type="GO" id="GO:0031593">
    <property type="term" value="F:polyubiquitin modification-dependent protein binding"/>
    <property type="evidence" value="ECO:0007669"/>
    <property type="project" value="TreeGrafter"/>
</dbReference>
<dbReference type="PANTHER" id="PTHR10677">
    <property type="entry name" value="UBIQUILIN"/>
    <property type="match status" value="1"/>
</dbReference>
<dbReference type="CDD" id="cd01808">
    <property type="entry name" value="Ubl_PLICs"/>
    <property type="match status" value="1"/>
</dbReference>
<dbReference type="Proteomes" id="UP001177744">
    <property type="component" value="Unassembled WGS sequence"/>
</dbReference>
<dbReference type="SUPFAM" id="SSF54236">
    <property type="entry name" value="Ubiquitin-like"/>
    <property type="match status" value="2"/>
</dbReference>
<dbReference type="CDD" id="cd14399">
    <property type="entry name" value="UBA_PLICs"/>
    <property type="match status" value="1"/>
</dbReference>
<gene>
    <name evidence="5" type="ORF">QTO34_003819</name>
</gene>
<proteinExistence type="predicted"/>
<dbReference type="Gene3D" id="3.10.20.90">
    <property type="entry name" value="Phosphatidylinositol 3-kinase Catalytic Subunit, Chain A, domain 1"/>
    <property type="match status" value="2"/>
</dbReference>
<dbReference type="AlphaFoldDB" id="A0AA40HRJ2"/>
<dbReference type="InterPro" id="IPR015940">
    <property type="entry name" value="UBA"/>
</dbReference>
<dbReference type="Pfam" id="PF00240">
    <property type="entry name" value="ubiquitin"/>
    <property type="match status" value="2"/>
</dbReference>
<dbReference type="GO" id="GO:0006511">
    <property type="term" value="P:ubiquitin-dependent protein catabolic process"/>
    <property type="evidence" value="ECO:0007669"/>
    <property type="project" value="TreeGrafter"/>
</dbReference>
<dbReference type="PANTHER" id="PTHR10677:SF4">
    <property type="entry name" value="UBIQUILIN-3"/>
    <property type="match status" value="1"/>
</dbReference>
<dbReference type="FunFam" id="1.10.8.10:FF:000082">
    <property type="entry name" value="Ubiquilin 3"/>
    <property type="match status" value="1"/>
</dbReference>
<feature type="domain" description="Ubiquitin-like" evidence="4">
    <location>
        <begin position="218"/>
        <end position="292"/>
    </location>
</feature>
<feature type="domain" description="Ubiquitin-like" evidence="4">
    <location>
        <begin position="1"/>
        <end position="39"/>
    </location>
</feature>
<dbReference type="PROSITE" id="PS50053">
    <property type="entry name" value="UBIQUITIN_2"/>
    <property type="match status" value="2"/>
</dbReference>
<evidence type="ECO:0000256" key="2">
    <source>
        <dbReference type="SAM" id="MobiDB-lite"/>
    </source>
</evidence>
<reference evidence="5" key="1">
    <citation type="submission" date="2023-06" db="EMBL/GenBank/DDBJ databases">
        <title>Reference genome for the Northern bat (Eptesicus nilssonii), a most northern bat species.</title>
        <authorList>
            <person name="Laine V.N."/>
            <person name="Pulliainen A.T."/>
            <person name="Lilley T.M."/>
        </authorList>
    </citation>
    <scope>NUCLEOTIDE SEQUENCE</scope>
    <source>
        <strain evidence="5">BLF_Eptnil</strain>
        <tissue evidence="5">Kidney</tissue>
    </source>
</reference>
<organism evidence="5 6">
    <name type="scientific">Cnephaeus nilssonii</name>
    <name type="common">Northern bat</name>
    <name type="synonym">Eptesicus nilssonii</name>
    <dbReference type="NCBI Taxonomy" id="3371016"/>
    <lineage>
        <taxon>Eukaryota</taxon>
        <taxon>Metazoa</taxon>
        <taxon>Chordata</taxon>
        <taxon>Craniata</taxon>
        <taxon>Vertebrata</taxon>
        <taxon>Euteleostomi</taxon>
        <taxon>Mammalia</taxon>
        <taxon>Eutheria</taxon>
        <taxon>Laurasiatheria</taxon>
        <taxon>Chiroptera</taxon>
        <taxon>Yangochiroptera</taxon>
        <taxon>Vespertilionidae</taxon>
        <taxon>Cnephaeus</taxon>
    </lineage>
</organism>
<dbReference type="GO" id="GO:0005829">
    <property type="term" value="C:cytosol"/>
    <property type="evidence" value="ECO:0007669"/>
    <property type="project" value="TreeGrafter"/>
</dbReference>
<protein>
    <recommendedName>
        <fullName evidence="1">Ubiquilin-3</fullName>
    </recommendedName>
</protein>
<feature type="region of interest" description="Disordered" evidence="2">
    <location>
        <begin position="466"/>
        <end position="488"/>
    </location>
</feature>
<evidence type="ECO:0000256" key="1">
    <source>
        <dbReference type="ARBA" id="ARBA00072292"/>
    </source>
</evidence>
<keyword evidence="6" id="KW-1185">Reference proteome</keyword>
<dbReference type="InterPro" id="IPR000626">
    <property type="entry name" value="Ubiquitin-like_dom"/>
</dbReference>
<accession>A0AA40HRJ2</accession>
<dbReference type="SUPFAM" id="SSF46934">
    <property type="entry name" value="UBA-like"/>
    <property type="match status" value="1"/>
</dbReference>
<evidence type="ECO:0000313" key="5">
    <source>
        <dbReference type="EMBL" id="KAK1336019.1"/>
    </source>
</evidence>
<feature type="compositionally biased region" description="Basic and acidic residues" evidence="2">
    <location>
        <begin position="55"/>
        <end position="66"/>
    </location>
</feature>
<dbReference type="Pfam" id="PF23195">
    <property type="entry name" value="UBQLN1"/>
    <property type="match status" value="2"/>
</dbReference>
<name>A0AA40HRJ2_CNENI</name>
<dbReference type="SMART" id="SM00165">
    <property type="entry name" value="UBA"/>
    <property type="match status" value="1"/>
</dbReference>
<dbReference type="InterPro" id="IPR015496">
    <property type="entry name" value="Ubiquilin"/>
</dbReference>
<evidence type="ECO:0000259" key="4">
    <source>
        <dbReference type="PROSITE" id="PS50053"/>
    </source>
</evidence>
<dbReference type="SMART" id="SM00727">
    <property type="entry name" value="STI1"/>
    <property type="match status" value="3"/>
</dbReference>
<dbReference type="InterPro" id="IPR006636">
    <property type="entry name" value="STI1_HS-bd"/>
</dbReference>
<dbReference type="Gene3D" id="1.10.8.10">
    <property type="entry name" value="DNA helicase RuvA subunit, C-terminal domain"/>
    <property type="match status" value="1"/>
</dbReference>
<dbReference type="FunFam" id="1.10.260.100:FF:000001">
    <property type="entry name" value="Ubiquilin 1"/>
    <property type="match status" value="1"/>
</dbReference>
<dbReference type="Gene3D" id="1.10.260.100">
    <property type="match status" value="1"/>
</dbReference>
<dbReference type="FunFam" id="3.10.20.90:FF:000198">
    <property type="entry name" value="Ubiquilin 3"/>
    <property type="match status" value="1"/>
</dbReference>
<dbReference type="InterPro" id="IPR029071">
    <property type="entry name" value="Ubiquitin-like_domsf"/>
</dbReference>
<dbReference type="EMBL" id="JAULJE010000013">
    <property type="protein sequence ID" value="KAK1336019.1"/>
    <property type="molecule type" value="Genomic_DNA"/>
</dbReference>
<comment type="caution">
    <text evidence="5">The sequence shown here is derived from an EMBL/GenBank/DDBJ whole genome shotgun (WGS) entry which is preliminary data.</text>
</comment>
<evidence type="ECO:0000259" key="3">
    <source>
        <dbReference type="PROSITE" id="PS50030"/>
    </source>
</evidence>
<evidence type="ECO:0000313" key="6">
    <source>
        <dbReference type="Proteomes" id="UP001177744"/>
    </source>
</evidence>